<dbReference type="EMBL" id="JRFJ01000001">
    <property type="protein sequence ID" value="KHJ56025.1"/>
    <property type="molecule type" value="Genomic_DNA"/>
</dbReference>
<accession>A0A0B1QB14</accession>
<keyword evidence="2" id="KW-0808">Transferase</keyword>
<gene>
    <name evidence="2" type="ORF">LA66_05260</name>
</gene>
<keyword evidence="1" id="KW-0472">Membrane</keyword>
<evidence type="ECO:0000313" key="2">
    <source>
        <dbReference type="EMBL" id="KHJ56025.1"/>
    </source>
</evidence>
<organism evidence="2 3">
    <name type="scientific">Aureimonas altamirensis</name>
    <dbReference type="NCBI Taxonomy" id="370622"/>
    <lineage>
        <taxon>Bacteria</taxon>
        <taxon>Pseudomonadati</taxon>
        <taxon>Pseudomonadota</taxon>
        <taxon>Alphaproteobacteria</taxon>
        <taxon>Hyphomicrobiales</taxon>
        <taxon>Aurantimonadaceae</taxon>
        <taxon>Aureimonas</taxon>
    </lineage>
</organism>
<reference evidence="2 3" key="1">
    <citation type="submission" date="2014-09" db="EMBL/GenBank/DDBJ databases">
        <title>Isolation and characterization of Aurantimonas altamirensis ON-56566 from clinical sample following a dog bite.</title>
        <authorList>
            <person name="Eshaghi A."/>
            <person name="Li A."/>
            <person name="Shahinas D."/>
            <person name="Bahn P."/>
            <person name="Kus J.V."/>
            <person name="Patel S.N."/>
        </authorList>
    </citation>
    <scope>NUCLEOTIDE SEQUENCE [LARGE SCALE GENOMIC DNA]</scope>
    <source>
        <strain evidence="2 3">ON-56566</strain>
    </source>
</reference>
<feature type="transmembrane region" description="Helical" evidence="1">
    <location>
        <begin position="21"/>
        <end position="42"/>
    </location>
</feature>
<keyword evidence="1" id="KW-1133">Transmembrane helix</keyword>
<proteinExistence type="predicted"/>
<dbReference type="GO" id="GO:0016740">
    <property type="term" value="F:transferase activity"/>
    <property type="evidence" value="ECO:0007669"/>
    <property type="project" value="UniProtKB-KW"/>
</dbReference>
<evidence type="ECO:0000256" key="1">
    <source>
        <dbReference type="SAM" id="Phobius"/>
    </source>
</evidence>
<evidence type="ECO:0000313" key="3">
    <source>
        <dbReference type="Proteomes" id="UP000030826"/>
    </source>
</evidence>
<sequence length="48" mass="5475">MSMADEHIKLTDQERRAQRRRSIAIGVFLAVLVVIFYVVALIKMGSQL</sequence>
<comment type="caution">
    <text evidence="2">The sequence shown here is derived from an EMBL/GenBank/DDBJ whole genome shotgun (WGS) entry which is preliminary data.</text>
</comment>
<keyword evidence="1" id="KW-0812">Transmembrane</keyword>
<dbReference type="AlphaFoldDB" id="A0A0B1QB14"/>
<protein>
    <submittedName>
        <fullName evidence="2">Protoheme IX farnesyltransferase</fullName>
    </submittedName>
</protein>
<dbReference type="Proteomes" id="UP000030826">
    <property type="component" value="Unassembled WGS sequence"/>
</dbReference>
<name>A0A0B1QB14_9HYPH</name>